<keyword evidence="3" id="KW-1185">Reference proteome</keyword>
<protein>
    <submittedName>
        <fullName evidence="2">1813_t:CDS:1</fullName>
    </submittedName>
</protein>
<name>A0A9N9GLX7_9GLOM</name>
<evidence type="ECO:0000313" key="3">
    <source>
        <dbReference type="Proteomes" id="UP000789396"/>
    </source>
</evidence>
<feature type="compositionally biased region" description="Acidic residues" evidence="1">
    <location>
        <begin position="28"/>
        <end position="53"/>
    </location>
</feature>
<proteinExistence type="predicted"/>
<sequence length="105" mass="11904">SHSAPEPSNPHIDNNKDQETENNQLDLDNNENDEISNPEDNDAEENDQQESDDNKEPPPPPVTTKEVYSAIQTVLRYEEQTNSESSLDLEELEFLRQITSSATYA</sequence>
<evidence type="ECO:0000313" key="2">
    <source>
        <dbReference type="EMBL" id="CAG8615357.1"/>
    </source>
</evidence>
<accession>A0A9N9GLX7</accession>
<comment type="caution">
    <text evidence="2">The sequence shown here is derived from an EMBL/GenBank/DDBJ whole genome shotgun (WGS) entry which is preliminary data.</text>
</comment>
<gene>
    <name evidence="2" type="ORF">RFULGI_LOCUS7146</name>
</gene>
<evidence type="ECO:0000256" key="1">
    <source>
        <dbReference type="SAM" id="MobiDB-lite"/>
    </source>
</evidence>
<feature type="non-terminal residue" evidence="2">
    <location>
        <position position="1"/>
    </location>
</feature>
<organism evidence="2 3">
    <name type="scientific">Racocetra fulgida</name>
    <dbReference type="NCBI Taxonomy" id="60492"/>
    <lineage>
        <taxon>Eukaryota</taxon>
        <taxon>Fungi</taxon>
        <taxon>Fungi incertae sedis</taxon>
        <taxon>Mucoromycota</taxon>
        <taxon>Glomeromycotina</taxon>
        <taxon>Glomeromycetes</taxon>
        <taxon>Diversisporales</taxon>
        <taxon>Gigasporaceae</taxon>
        <taxon>Racocetra</taxon>
    </lineage>
</organism>
<dbReference type="AlphaFoldDB" id="A0A9N9GLX7"/>
<reference evidence="2" key="1">
    <citation type="submission" date="2021-06" db="EMBL/GenBank/DDBJ databases">
        <authorList>
            <person name="Kallberg Y."/>
            <person name="Tangrot J."/>
            <person name="Rosling A."/>
        </authorList>
    </citation>
    <scope>NUCLEOTIDE SEQUENCE</scope>
    <source>
        <strain evidence="2">IN212</strain>
    </source>
</reference>
<dbReference type="Proteomes" id="UP000789396">
    <property type="component" value="Unassembled WGS sequence"/>
</dbReference>
<feature type="region of interest" description="Disordered" evidence="1">
    <location>
        <begin position="1"/>
        <end position="65"/>
    </location>
</feature>
<dbReference type="EMBL" id="CAJVPZ010010029">
    <property type="protein sequence ID" value="CAG8615357.1"/>
    <property type="molecule type" value="Genomic_DNA"/>
</dbReference>